<evidence type="ECO:0000313" key="8">
    <source>
        <dbReference type="Proteomes" id="UP000077755"/>
    </source>
</evidence>
<protein>
    <recommendedName>
        <fullName evidence="6">Peptidase A1 domain-containing protein</fullName>
    </recommendedName>
</protein>
<dbReference type="GO" id="GO:0004190">
    <property type="term" value="F:aspartic-type endopeptidase activity"/>
    <property type="evidence" value="ECO:0007669"/>
    <property type="project" value="InterPro"/>
</dbReference>
<evidence type="ECO:0000256" key="4">
    <source>
        <dbReference type="ARBA" id="ARBA00022729"/>
    </source>
</evidence>
<dbReference type="Proteomes" id="UP000077755">
    <property type="component" value="Chromosome 7"/>
</dbReference>
<feature type="chain" id="PRO_5042014774" description="Peptidase A1 domain-containing protein" evidence="5">
    <location>
        <begin position="26"/>
        <end position="448"/>
    </location>
</feature>
<dbReference type="InterPro" id="IPR032861">
    <property type="entry name" value="TAXi_N"/>
</dbReference>
<accession>A0AAF0XI16</accession>
<evidence type="ECO:0000256" key="2">
    <source>
        <dbReference type="ARBA" id="ARBA00007447"/>
    </source>
</evidence>
<dbReference type="SUPFAM" id="SSF50630">
    <property type="entry name" value="Acid proteases"/>
    <property type="match status" value="1"/>
</dbReference>
<keyword evidence="4 5" id="KW-0732">Signal</keyword>
<dbReference type="PROSITE" id="PS51767">
    <property type="entry name" value="PEPTIDASE_A1"/>
    <property type="match status" value="1"/>
</dbReference>
<dbReference type="InterPro" id="IPR001461">
    <property type="entry name" value="Aspartic_peptidase_A1"/>
</dbReference>
<dbReference type="InterPro" id="IPR032799">
    <property type="entry name" value="TAXi_C"/>
</dbReference>
<dbReference type="PANTHER" id="PTHR47965">
    <property type="entry name" value="ASPARTYL PROTEASE-RELATED"/>
    <property type="match status" value="1"/>
</dbReference>
<comment type="subcellular location">
    <subcellularLocation>
        <location evidence="1">Secreted</location>
        <location evidence="1">Extracellular space</location>
    </subcellularLocation>
</comment>
<reference evidence="7" key="2">
    <citation type="submission" date="2022-03" db="EMBL/GenBank/DDBJ databases">
        <title>Draft title - Genomic analysis of global carrot germplasm unveils the trajectory of domestication and the origin of high carotenoid orange carrot.</title>
        <authorList>
            <person name="Iorizzo M."/>
            <person name="Ellison S."/>
            <person name="Senalik D."/>
            <person name="Macko-Podgorni A."/>
            <person name="Grzebelus D."/>
            <person name="Bostan H."/>
            <person name="Rolling W."/>
            <person name="Curaba J."/>
            <person name="Simon P."/>
        </authorList>
    </citation>
    <scope>NUCLEOTIDE SEQUENCE</scope>
    <source>
        <tissue evidence="7">Leaf</tissue>
    </source>
</reference>
<dbReference type="GO" id="GO:0006508">
    <property type="term" value="P:proteolysis"/>
    <property type="evidence" value="ECO:0007669"/>
    <property type="project" value="InterPro"/>
</dbReference>
<dbReference type="FunFam" id="2.40.70.10:FF:000041">
    <property type="entry name" value="Basic 7S globulin"/>
    <property type="match status" value="1"/>
</dbReference>
<dbReference type="EMBL" id="CP093349">
    <property type="protein sequence ID" value="WOH08445.1"/>
    <property type="molecule type" value="Genomic_DNA"/>
</dbReference>
<sequence>MASFIHYHIRFCLVIVFLFFLKSEAQVKKAKHAALVFPIRKDHRTKQYLTTLKVSSKENHVEVVINLSSQLTWFNCDIYNLPTYQPIECGSQKCKIAKAEGCSLFCDDCKNCNLPIPSKPGCTNNTCSVDSYNFFTNYLSDQGLGEDTFLVDSTDGLTISFNYKSPKPFQFSCANPIQLRKLPVGSVGMTGLANYTISLPRQMSTLFKLPHKFALCLPTKSDKTPGHMFIGGGPYMFPPYSKDIAKELIITPLVINPQSTAPLYAVGESSKEFFINVKSIVVDGKPVEFNSSLLSFDEEGAGGTKISSITPFTYLETSIFKALVNDFTKAAALREMKTVASVAPFGACFSSQTIAKGQTGPVVPLIDLTLPDNQRWRFYGGNSMVPLNKEVMCLAFVDAGYKPNPKTSIAIGGYQLENFLIEFDIDSTKLGISTSLLLMNTTCSQSRL</sequence>
<dbReference type="PANTHER" id="PTHR47965:SF68">
    <property type="entry name" value="BASIC 7S GLOBULIN-LIKE"/>
    <property type="match status" value="1"/>
</dbReference>
<evidence type="ECO:0000259" key="6">
    <source>
        <dbReference type="PROSITE" id="PS51767"/>
    </source>
</evidence>
<feature type="domain" description="Peptidase A1" evidence="6">
    <location>
        <begin position="48"/>
        <end position="433"/>
    </location>
</feature>
<evidence type="ECO:0000256" key="3">
    <source>
        <dbReference type="ARBA" id="ARBA00022525"/>
    </source>
</evidence>
<dbReference type="InterPro" id="IPR033121">
    <property type="entry name" value="PEPTIDASE_A1"/>
</dbReference>
<gene>
    <name evidence="7" type="ORF">DCAR_0727886</name>
</gene>
<reference evidence="7" key="1">
    <citation type="journal article" date="2016" name="Nat. Genet.">
        <title>A high-quality carrot genome assembly provides new insights into carotenoid accumulation and asterid genome evolution.</title>
        <authorList>
            <person name="Iorizzo M."/>
            <person name="Ellison S."/>
            <person name="Senalik D."/>
            <person name="Zeng P."/>
            <person name="Satapoomin P."/>
            <person name="Huang J."/>
            <person name="Bowman M."/>
            <person name="Iovene M."/>
            <person name="Sanseverino W."/>
            <person name="Cavagnaro P."/>
            <person name="Yildiz M."/>
            <person name="Macko-Podgorni A."/>
            <person name="Moranska E."/>
            <person name="Grzebelus E."/>
            <person name="Grzebelus D."/>
            <person name="Ashrafi H."/>
            <person name="Zheng Z."/>
            <person name="Cheng S."/>
            <person name="Spooner D."/>
            <person name="Van Deynze A."/>
            <person name="Simon P."/>
        </authorList>
    </citation>
    <scope>NUCLEOTIDE SEQUENCE</scope>
    <source>
        <tissue evidence="7">Leaf</tissue>
    </source>
</reference>
<keyword evidence="8" id="KW-1185">Reference proteome</keyword>
<dbReference type="InterPro" id="IPR021109">
    <property type="entry name" value="Peptidase_aspartic_dom_sf"/>
</dbReference>
<dbReference type="Pfam" id="PF14541">
    <property type="entry name" value="TAXi_C"/>
    <property type="match status" value="1"/>
</dbReference>
<keyword evidence="3" id="KW-0964">Secreted</keyword>
<organism evidence="7 8">
    <name type="scientific">Daucus carota subsp. sativus</name>
    <name type="common">Carrot</name>
    <dbReference type="NCBI Taxonomy" id="79200"/>
    <lineage>
        <taxon>Eukaryota</taxon>
        <taxon>Viridiplantae</taxon>
        <taxon>Streptophyta</taxon>
        <taxon>Embryophyta</taxon>
        <taxon>Tracheophyta</taxon>
        <taxon>Spermatophyta</taxon>
        <taxon>Magnoliopsida</taxon>
        <taxon>eudicotyledons</taxon>
        <taxon>Gunneridae</taxon>
        <taxon>Pentapetalae</taxon>
        <taxon>asterids</taxon>
        <taxon>campanulids</taxon>
        <taxon>Apiales</taxon>
        <taxon>Apiaceae</taxon>
        <taxon>Apioideae</taxon>
        <taxon>Scandiceae</taxon>
        <taxon>Daucinae</taxon>
        <taxon>Daucus</taxon>
        <taxon>Daucus sect. Daucus</taxon>
    </lineage>
</organism>
<proteinExistence type="inferred from homology"/>
<dbReference type="AlphaFoldDB" id="A0AAF0XI16"/>
<feature type="signal peptide" evidence="5">
    <location>
        <begin position="1"/>
        <end position="25"/>
    </location>
</feature>
<dbReference type="Pfam" id="PF14543">
    <property type="entry name" value="TAXi_N"/>
    <property type="match status" value="1"/>
</dbReference>
<name>A0AAF0XI16_DAUCS</name>
<evidence type="ECO:0000313" key="7">
    <source>
        <dbReference type="EMBL" id="WOH08445.1"/>
    </source>
</evidence>
<evidence type="ECO:0000256" key="1">
    <source>
        <dbReference type="ARBA" id="ARBA00004239"/>
    </source>
</evidence>
<dbReference type="Gene3D" id="2.40.70.10">
    <property type="entry name" value="Acid Proteases"/>
    <property type="match status" value="2"/>
</dbReference>
<evidence type="ECO:0000256" key="5">
    <source>
        <dbReference type="SAM" id="SignalP"/>
    </source>
</evidence>
<dbReference type="GO" id="GO:0005576">
    <property type="term" value="C:extracellular region"/>
    <property type="evidence" value="ECO:0007669"/>
    <property type="project" value="UniProtKB-SubCell"/>
</dbReference>
<comment type="similarity">
    <text evidence="2">Belongs to the peptidase A1 family.</text>
</comment>